<dbReference type="InterPro" id="IPR036771">
    <property type="entry name" value="ATPsynth_dsu/esu_N"/>
</dbReference>
<comment type="similarity">
    <text evidence="2 8">Belongs to the ATPase epsilon chain family.</text>
</comment>
<keyword evidence="6 8" id="KW-0139">CF(1)</keyword>
<evidence type="ECO:0000259" key="9">
    <source>
        <dbReference type="Pfam" id="PF02823"/>
    </source>
</evidence>
<reference evidence="10 11" key="1">
    <citation type="submission" date="2019-11" db="EMBL/GenBank/DDBJ databases">
        <title>Acidiferrimicrobium australis gen. nov., sp. nov., an acidophilic and obligately heterotrophic, member of the Actinobacteria that catalyses dissimilatory oxido- reduction of iron isolated from metal-rich acidic water in Chile.</title>
        <authorList>
            <person name="Gonzalez D."/>
            <person name="Huber K."/>
            <person name="Hedrich S."/>
            <person name="Rojas-Villalobos C."/>
            <person name="Quatrini R."/>
            <person name="Dinamarca M.A."/>
            <person name="Schwarz A."/>
            <person name="Canales C."/>
            <person name="Nancucheo I."/>
        </authorList>
    </citation>
    <scope>NUCLEOTIDE SEQUENCE [LARGE SCALE GENOMIC DNA]</scope>
    <source>
        <strain evidence="10 11">USS-CCA1</strain>
    </source>
</reference>
<dbReference type="NCBIfam" id="NF009977">
    <property type="entry name" value="PRK13442.1"/>
    <property type="match status" value="1"/>
</dbReference>
<evidence type="ECO:0000313" key="10">
    <source>
        <dbReference type="EMBL" id="MST33642.1"/>
    </source>
</evidence>
<dbReference type="Proteomes" id="UP000437736">
    <property type="component" value="Unassembled WGS sequence"/>
</dbReference>
<evidence type="ECO:0000256" key="8">
    <source>
        <dbReference type="RuleBase" id="RU003656"/>
    </source>
</evidence>
<gene>
    <name evidence="10" type="primary">atpC</name>
    <name evidence="10" type="ORF">GHK86_13055</name>
</gene>
<evidence type="ECO:0000256" key="5">
    <source>
        <dbReference type="ARBA" id="ARBA00023136"/>
    </source>
</evidence>
<evidence type="ECO:0000256" key="4">
    <source>
        <dbReference type="ARBA" id="ARBA00023065"/>
    </source>
</evidence>
<accession>A0ABW9QWH7</accession>
<dbReference type="InterPro" id="IPR020546">
    <property type="entry name" value="ATP_synth_F1_dsu/esu_N"/>
</dbReference>
<evidence type="ECO:0000256" key="1">
    <source>
        <dbReference type="ARBA" id="ARBA00004184"/>
    </source>
</evidence>
<evidence type="ECO:0000256" key="7">
    <source>
        <dbReference type="ARBA" id="ARBA00023310"/>
    </source>
</evidence>
<dbReference type="Pfam" id="PF02823">
    <property type="entry name" value="ATP-synt_DE_N"/>
    <property type="match status" value="1"/>
</dbReference>
<protein>
    <submittedName>
        <fullName evidence="10">ATP synthase F1 subunit epsilon</fullName>
    </submittedName>
</protein>
<keyword evidence="11" id="KW-1185">Reference proteome</keyword>
<dbReference type="HAMAP" id="MF_00530">
    <property type="entry name" value="ATP_synth_epsil_bac"/>
    <property type="match status" value="1"/>
</dbReference>
<keyword evidence="7 8" id="KW-0066">ATP synthesis</keyword>
<organism evidence="10 11">
    <name type="scientific">Acidiferrimicrobium australe</name>
    <dbReference type="NCBI Taxonomy" id="2664430"/>
    <lineage>
        <taxon>Bacteria</taxon>
        <taxon>Bacillati</taxon>
        <taxon>Actinomycetota</taxon>
        <taxon>Acidimicrobiia</taxon>
        <taxon>Acidimicrobiales</taxon>
        <taxon>Acidimicrobiaceae</taxon>
        <taxon>Acidiferrimicrobium</taxon>
    </lineage>
</organism>
<name>A0ABW9QWH7_9ACTN</name>
<evidence type="ECO:0000256" key="2">
    <source>
        <dbReference type="ARBA" id="ARBA00005712"/>
    </source>
</evidence>
<evidence type="ECO:0000256" key="6">
    <source>
        <dbReference type="ARBA" id="ARBA00023196"/>
    </source>
</evidence>
<dbReference type="Gene3D" id="2.60.15.10">
    <property type="entry name" value="F0F1 ATP synthase delta/epsilon subunit, N-terminal"/>
    <property type="match status" value="1"/>
</dbReference>
<dbReference type="PANTHER" id="PTHR13822:SF10">
    <property type="entry name" value="ATP SYNTHASE EPSILON CHAIN, CHLOROPLASTIC"/>
    <property type="match status" value="1"/>
</dbReference>
<dbReference type="NCBIfam" id="TIGR01216">
    <property type="entry name" value="ATP_synt_epsi"/>
    <property type="match status" value="1"/>
</dbReference>
<keyword evidence="5" id="KW-0472">Membrane</keyword>
<keyword evidence="4 8" id="KW-0406">Ion transport</keyword>
<dbReference type="PANTHER" id="PTHR13822">
    <property type="entry name" value="ATP SYNTHASE DELTA/EPSILON CHAIN"/>
    <property type="match status" value="1"/>
</dbReference>
<sequence>MATTTVEVVSPTKVLFRGEAEMVVTRSVDGEIAFLADHVPLLAALDSCVTRVIAEGGNETRIALGGGFVEVRDNQVSILAADAALADDIDVDAARAELAAAEQRQRDAAGDEAA</sequence>
<evidence type="ECO:0000313" key="11">
    <source>
        <dbReference type="Proteomes" id="UP000437736"/>
    </source>
</evidence>
<proteinExistence type="inferred from homology"/>
<dbReference type="InterPro" id="IPR001469">
    <property type="entry name" value="ATP_synth_F1_dsu/esu"/>
</dbReference>
<evidence type="ECO:0000256" key="3">
    <source>
        <dbReference type="ARBA" id="ARBA00022448"/>
    </source>
</evidence>
<dbReference type="SUPFAM" id="SSF51344">
    <property type="entry name" value="Epsilon subunit of F1F0-ATP synthase N-terminal domain"/>
    <property type="match status" value="1"/>
</dbReference>
<feature type="domain" description="ATP synthase F1 complex delta/epsilon subunit N-terminal" evidence="9">
    <location>
        <begin position="5"/>
        <end position="83"/>
    </location>
</feature>
<dbReference type="EMBL" id="WJHE01000670">
    <property type="protein sequence ID" value="MST33642.1"/>
    <property type="molecule type" value="Genomic_DNA"/>
</dbReference>
<comment type="caution">
    <text evidence="10">The sequence shown here is derived from an EMBL/GenBank/DDBJ whole genome shotgun (WGS) entry which is preliminary data.</text>
</comment>
<feature type="non-terminal residue" evidence="10">
    <location>
        <position position="114"/>
    </location>
</feature>
<comment type="subcellular location">
    <subcellularLocation>
        <location evidence="1">Endomembrane system</location>
        <topology evidence="1">Peripheral membrane protein</topology>
    </subcellularLocation>
</comment>
<comment type="subunit">
    <text evidence="8">F-type ATPases have 2 components, CF(1) - the catalytic core - and CF(0) - the membrane proton channel. CF(1) has five subunits: alpha(3), beta(3), gamma(1), delta(1), epsilon(1). CF(0) has three main subunits: a, b and c.</text>
</comment>
<keyword evidence="3 8" id="KW-0813">Transport</keyword>
<dbReference type="CDD" id="cd12152">
    <property type="entry name" value="F1-ATPase_delta"/>
    <property type="match status" value="1"/>
</dbReference>